<accession>A0A834ZN97</accession>
<organism evidence="2 3">
    <name type="scientific">Tetracentron sinense</name>
    <name type="common">Spur-leaf</name>
    <dbReference type="NCBI Taxonomy" id="13715"/>
    <lineage>
        <taxon>Eukaryota</taxon>
        <taxon>Viridiplantae</taxon>
        <taxon>Streptophyta</taxon>
        <taxon>Embryophyta</taxon>
        <taxon>Tracheophyta</taxon>
        <taxon>Spermatophyta</taxon>
        <taxon>Magnoliopsida</taxon>
        <taxon>Trochodendrales</taxon>
        <taxon>Trochodendraceae</taxon>
        <taxon>Tetracentron</taxon>
    </lineage>
</organism>
<feature type="chain" id="PRO_5032883368" evidence="1">
    <location>
        <begin position="29"/>
        <end position="112"/>
    </location>
</feature>
<evidence type="ECO:0000256" key="1">
    <source>
        <dbReference type="SAM" id="SignalP"/>
    </source>
</evidence>
<protein>
    <submittedName>
        <fullName evidence="2">Uncharacterized protein</fullName>
    </submittedName>
</protein>
<proteinExistence type="predicted"/>
<name>A0A834ZN97_TETSI</name>
<dbReference type="EMBL" id="JABCRI010000003">
    <property type="protein sequence ID" value="KAF8408685.1"/>
    <property type="molecule type" value="Genomic_DNA"/>
</dbReference>
<dbReference type="AlphaFoldDB" id="A0A834ZN97"/>
<comment type="caution">
    <text evidence="2">The sequence shown here is derived from an EMBL/GenBank/DDBJ whole genome shotgun (WGS) entry which is preliminary data.</text>
</comment>
<dbReference type="Proteomes" id="UP000655225">
    <property type="component" value="Unassembled WGS sequence"/>
</dbReference>
<reference evidence="2 3" key="1">
    <citation type="submission" date="2020-04" db="EMBL/GenBank/DDBJ databases">
        <title>Plant Genome Project.</title>
        <authorList>
            <person name="Zhang R.-G."/>
        </authorList>
    </citation>
    <scope>NUCLEOTIDE SEQUENCE [LARGE SCALE GENOMIC DNA]</scope>
    <source>
        <strain evidence="2">YNK0</strain>
        <tissue evidence="2">Leaf</tissue>
    </source>
</reference>
<dbReference type="OrthoDB" id="676979at2759"/>
<evidence type="ECO:0000313" key="2">
    <source>
        <dbReference type="EMBL" id="KAF8408685.1"/>
    </source>
</evidence>
<feature type="signal peptide" evidence="1">
    <location>
        <begin position="1"/>
        <end position="28"/>
    </location>
</feature>
<sequence length="112" mass="12285">MKSKMTLLSPSVFAIFLCFSCLIKRSQAQATTDPSEVRVLNSIFQKWNITAGPLWNISGEPCSGAAINDTSIDDWAFNPAIICNCDFENGSTCHITYLCVSLSLSLSLSRTR</sequence>
<dbReference type="OMA" id="DSTCHIT"/>
<gene>
    <name evidence="2" type="ORF">HHK36_004748</name>
</gene>
<keyword evidence="1" id="KW-0732">Signal</keyword>
<keyword evidence="3" id="KW-1185">Reference proteome</keyword>
<evidence type="ECO:0000313" key="3">
    <source>
        <dbReference type="Proteomes" id="UP000655225"/>
    </source>
</evidence>